<proteinExistence type="inferred from homology"/>
<feature type="domain" description="PPIase FKBP-type" evidence="8">
    <location>
        <begin position="98"/>
        <end position="187"/>
    </location>
</feature>
<keyword evidence="10" id="KW-1185">Reference proteome</keyword>
<dbReference type="Proteomes" id="UP000238083">
    <property type="component" value="Unassembled WGS sequence"/>
</dbReference>
<evidence type="ECO:0000313" key="10">
    <source>
        <dbReference type="Proteomes" id="UP000238083"/>
    </source>
</evidence>
<comment type="catalytic activity">
    <reaction evidence="1 6">
        <text>[protein]-peptidylproline (omega=180) = [protein]-peptidylproline (omega=0)</text>
        <dbReference type="Rhea" id="RHEA:16237"/>
        <dbReference type="Rhea" id="RHEA-COMP:10747"/>
        <dbReference type="Rhea" id="RHEA-COMP:10748"/>
        <dbReference type="ChEBI" id="CHEBI:83833"/>
        <dbReference type="ChEBI" id="CHEBI:83834"/>
        <dbReference type="EC" id="5.2.1.8"/>
    </reaction>
</comment>
<dbReference type="PANTHER" id="PTHR43811:SF19">
    <property type="entry name" value="39 KDA FK506-BINDING NUCLEAR PROTEIN"/>
    <property type="match status" value="1"/>
</dbReference>
<accession>A0A2T0RAB0</accession>
<evidence type="ECO:0000256" key="1">
    <source>
        <dbReference type="ARBA" id="ARBA00000971"/>
    </source>
</evidence>
<evidence type="ECO:0000256" key="2">
    <source>
        <dbReference type="ARBA" id="ARBA00006577"/>
    </source>
</evidence>
<dbReference type="AlphaFoldDB" id="A0A2T0RAB0"/>
<evidence type="ECO:0000256" key="3">
    <source>
        <dbReference type="ARBA" id="ARBA00013194"/>
    </source>
</evidence>
<feature type="chain" id="PRO_5015393283" description="peptidylprolyl isomerase" evidence="7">
    <location>
        <begin position="25"/>
        <end position="329"/>
    </location>
</feature>
<name>A0A2T0RAB0_9ACTN</name>
<organism evidence="9 10">
    <name type="scientific">Kineococcus rhizosphaerae</name>
    <dbReference type="NCBI Taxonomy" id="559628"/>
    <lineage>
        <taxon>Bacteria</taxon>
        <taxon>Bacillati</taxon>
        <taxon>Actinomycetota</taxon>
        <taxon>Actinomycetes</taxon>
        <taxon>Kineosporiales</taxon>
        <taxon>Kineosporiaceae</taxon>
        <taxon>Kineococcus</taxon>
    </lineage>
</organism>
<dbReference type="Gene3D" id="3.10.50.40">
    <property type="match status" value="2"/>
</dbReference>
<dbReference type="SUPFAM" id="SSF54534">
    <property type="entry name" value="FKBP-like"/>
    <property type="match status" value="2"/>
</dbReference>
<gene>
    <name evidence="9" type="ORF">CLV37_101352</name>
</gene>
<evidence type="ECO:0000256" key="7">
    <source>
        <dbReference type="SAM" id="SignalP"/>
    </source>
</evidence>
<reference evidence="9 10" key="1">
    <citation type="submission" date="2018-03" db="EMBL/GenBank/DDBJ databases">
        <title>Genomic Encyclopedia of Archaeal and Bacterial Type Strains, Phase II (KMG-II): from individual species to whole genera.</title>
        <authorList>
            <person name="Goeker M."/>
        </authorList>
    </citation>
    <scope>NUCLEOTIDE SEQUENCE [LARGE SCALE GENOMIC DNA]</scope>
    <source>
        <strain evidence="9 10">DSM 19711</strain>
    </source>
</reference>
<dbReference type="EMBL" id="PVZF01000001">
    <property type="protein sequence ID" value="PRY18108.1"/>
    <property type="molecule type" value="Genomic_DNA"/>
</dbReference>
<dbReference type="OrthoDB" id="25996at2"/>
<dbReference type="PANTHER" id="PTHR43811">
    <property type="entry name" value="FKBP-TYPE PEPTIDYL-PROLYL CIS-TRANS ISOMERASE FKPA"/>
    <property type="match status" value="1"/>
</dbReference>
<evidence type="ECO:0000313" key="9">
    <source>
        <dbReference type="EMBL" id="PRY18108.1"/>
    </source>
</evidence>
<dbReference type="InterPro" id="IPR001179">
    <property type="entry name" value="PPIase_FKBP_dom"/>
</dbReference>
<evidence type="ECO:0000256" key="5">
    <source>
        <dbReference type="ARBA" id="ARBA00023235"/>
    </source>
</evidence>
<dbReference type="Pfam" id="PF00254">
    <property type="entry name" value="FKBP_C"/>
    <property type="match status" value="2"/>
</dbReference>
<comment type="caution">
    <text evidence="9">The sequence shown here is derived from an EMBL/GenBank/DDBJ whole genome shotgun (WGS) entry which is preliminary data.</text>
</comment>
<evidence type="ECO:0000256" key="4">
    <source>
        <dbReference type="ARBA" id="ARBA00023110"/>
    </source>
</evidence>
<feature type="domain" description="PPIase FKBP-type" evidence="8">
    <location>
        <begin position="243"/>
        <end position="329"/>
    </location>
</feature>
<dbReference type="PROSITE" id="PS50059">
    <property type="entry name" value="FKBP_PPIASE"/>
    <property type="match status" value="2"/>
</dbReference>
<dbReference type="EC" id="5.2.1.8" evidence="3 6"/>
<dbReference type="PROSITE" id="PS51257">
    <property type="entry name" value="PROKAR_LIPOPROTEIN"/>
    <property type="match status" value="1"/>
</dbReference>
<keyword evidence="5 6" id="KW-0413">Isomerase</keyword>
<comment type="similarity">
    <text evidence="2">Belongs to the FKBP-type PPIase family.</text>
</comment>
<dbReference type="InterPro" id="IPR046357">
    <property type="entry name" value="PPIase_dom_sf"/>
</dbReference>
<dbReference type="RefSeq" id="WP_106206344.1">
    <property type="nucleotide sequence ID" value="NZ_PVZF01000001.1"/>
</dbReference>
<keyword evidence="4 6" id="KW-0697">Rotamase</keyword>
<keyword evidence="7" id="KW-0732">Signal</keyword>
<protein>
    <recommendedName>
        <fullName evidence="3 6">peptidylprolyl isomerase</fullName>
        <ecNumber evidence="3 6">5.2.1.8</ecNumber>
    </recommendedName>
</protein>
<sequence length="329" mass="33835">MRRRTAVLSASAALAMSLLLGACASEPRTPSPSEQTSSASAAANTIEPAVTDDALPVTVTGDVNPAVKPQVTFTTPFSVKETTRKVLAAGTGPEVKATDEVEFAYSLYAGSTGEELDSSYGGTNARFELANITMGLARGFVGTHVGDRVVVAIAPADGFGDAITRFGKEGVDKDTTIVVVADVVKKIAGTAEGTPVTPPANLPAVTYDDKGVPTGFTVSDPTPPADTVVQPLIEGSGVPLTKGMNVKMQYVGATLADGKVFQSSWDTQPFTTQIGVGQLIAGWDEGLIGQKVGSRVLLVIPAAKAYGEETDGSRPAGALVFVVDILDGY</sequence>
<evidence type="ECO:0000256" key="6">
    <source>
        <dbReference type="PROSITE-ProRule" id="PRU00277"/>
    </source>
</evidence>
<dbReference type="GO" id="GO:0003755">
    <property type="term" value="F:peptidyl-prolyl cis-trans isomerase activity"/>
    <property type="evidence" value="ECO:0007669"/>
    <property type="project" value="UniProtKB-KW"/>
</dbReference>
<evidence type="ECO:0000259" key="8">
    <source>
        <dbReference type="PROSITE" id="PS50059"/>
    </source>
</evidence>
<feature type="signal peptide" evidence="7">
    <location>
        <begin position="1"/>
        <end position="24"/>
    </location>
</feature>